<dbReference type="PANTHER" id="PTHR20959:SF1">
    <property type="entry name" value="TRANSPORT AND GOLGI ORGANIZATION PROTEIN 6 HOMOLOG"/>
    <property type="match status" value="1"/>
</dbReference>
<evidence type="ECO:0000256" key="1">
    <source>
        <dbReference type="ARBA" id="ARBA00005724"/>
    </source>
</evidence>
<evidence type="ECO:0000259" key="6">
    <source>
        <dbReference type="Pfam" id="PF25267"/>
    </source>
</evidence>
<organism evidence="7 8">
    <name type="scientific">Eufriesea mexicana</name>
    <dbReference type="NCBI Taxonomy" id="516756"/>
    <lineage>
        <taxon>Eukaryota</taxon>
        <taxon>Metazoa</taxon>
        <taxon>Ecdysozoa</taxon>
        <taxon>Arthropoda</taxon>
        <taxon>Hexapoda</taxon>
        <taxon>Insecta</taxon>
        <taxon>Pterygota</taxon>
        <taxon>Neoptera</taxon>
        <taxon>Endopterygota</taxon>
        <taxon>Hymenoptera</taxon>
        <taxon>Apocrita</taxon>
        <taxon>Aculeata</taxon>
        <taxon>Apoidea</taxon>
        <taxon>Anthophila</taxon>
        <taxon>Apidae</taxon>
        <taxon>Eufriesea</taxon>
    </lineage>
</organism>
<evidence type="ECO:0000256" key="2">
    <source>
        <dbReference type="SAM" id="MobiDB-lite"/>
    </source>
</evidence>
<dbReference type="InterPro" id="IPR057407">
    <property type="entry name" value="HEAT_TANGO6"/>
</dbReference>
<dbReference type="Pfam" id="PF23565">
    <property type="entry name" value="ARM_TANGO6"/>
    <property type="match status" value="1"/>
</dbReference>
<dbReference type="InterPro" id="IPR011989">
    <property type="entry name" value="ARM-like"/>
</dbReference>
<feature type="domain" description="TANGO6 N-terminal" evidence="6">
    <location>
        <begin position="62"/>
        <end position="171"/>
    </location>
</feature>
<dbReference type="EMBL" id="KQ761976">
    <property type="protein sequence ID" value="OAD56408.1"/>
    <property type="molecule type" value="Genomic_DNA"/>
</dbReference>
<proteinExistence type="inferred from homology"/>
<feature type="domain" description="RNA polymerase II assembly factor Rtp1 C-terminal" evidence="3">
    <location>
        <begin position="853"/>
        <end position="882"/>
    </location>
</feature>
<dbReference type="InterPro" id="IPR057347">
    <property type="entry name" value="TANGO6_N"/>
</dbReference>
<keyword evidence="7" id="KW-0812">Transmembrane</keyword>
<feature type="region of interest" description="Disordered" evidence="2">
    <location>
        <begin position="1064"/>
        <end position="1085"/>
    </location>
</feature>
<dbReference type="InterPro" id="IPR019414">
    <property type="entry name" value="Rtp1_C2"/>
</dbReference>
<sequence length="1085" mass="123023">MDYHEILLQLTTVDGTRNEEIKDFDEQLQQVLQKIQSILTKDDKKFIIDNIEEEDELLDIGVKQFHTLKVCIKLITAIGIIPCLLPGVGIDITKLCSRTLLICGKNLTDLQKYRRLQFTVNSLIQLYDEIIFRPVIIAQIGPLLAALLQLSYAPLMKPSKNTTLILKENRSNKFIMTADLYDKLKKDQEHFTCLLHQLLNNCPLSTSMKELMVILGSEGAPKWLQRETRKYLVQQLMKSNGVVSIIAAVCEDILDLGEHWNKLGIISKLIATSHGNTPDKYYKSICPQLLNLLASTQIKYSTTIGNCCITALYEYNPTVCLTDIVGVICSPLLVKNKEEMSKSEYEVEKCIETLTKCFITVEAKFKQLPCQLLMNIAVPLFSLYNNVRQSVCILKTKIKQLILLLLYEESSRNDLFAAFLGHNLTNKFGYHLKSIFGPTGGIEIIGIDNANKYEEFADSLFDLTFNTAVLSTKLFSYLLQFLSHLLKLDYQKEVGNLLETEDDIVKMLEKQLLAVKLLSNLANICAVQEAQIENPKSIICFIKSLFNQYLRKIQNLPEEDDCEILYVSLMLVKMILSDSTKPLDWTTFSDFIEFLKQCCFVSNMPSQLLLLTRELIELIETQDKSKRKHYEDLSVECKPAKKFEEALKDLADPLLPVRAHGLIVLTKLIENKDPCVIARKMFFLQIFKENLKHEDSFIYLTAINGLCALTSSYPQMVIEMLVQEYIDMPQRIAAREITVETRIKLGEILVKVTKNLGEMAFAYKAILINGFLCATRDSDALVRASSLSCLGELCKILSFRLGDIVIEVLYCISCIIKTDKNAECRRAAVMVSTLLLRGLGKDTLFNLGKDLIDLYHGLKYLRDNDEDPVLRLHVQLTLEELDLIVRDFLFSPPKLEKRIFLLDSYTVKLKSTTAKPRRNLIVKKTTMPPTKKAASINQTAETSEKSWKNSIKLFLSRNVCSNWKKEEPRRTGEMPVLLTSQPPSAASKDGSTTSTHHRHRATKSRYRGLPISCAAELRSGETSVKLEGPNRQVHSPRLLVGALGIQWVVSHAFAHATGCERWSGNGPWRPSVGSHIHDRPEVAQE</sequence>
<keyword evidence="8" id="KW-1185">Reference proteome</keyword>
<gene>
    <name evidence="7" type="ORF">WN48_03412</name>
</gene>
<evidence type="ECO:0000313" key="8">
    <source>
        <dbReference type="Proteomes" id="UP000250275"/>
    </source>
</evidence>
<dbReference type="Pfam" id="PF25267">
    <property type="entry name" value="TANGO6_N"/>
    <property type="match status" value="1"/>
</dbReference>
<dbReference type="PANTHER" id="PTHR20959">
    <property type="entry name" value="TRANSPORT AND GOLGI ORGANIZATION PROTEIN 6 FAMILY MEMBER"/>
    <property type="match status" value="1"/>
</dbReference>
<evidence type="ECO:0000259" key="4">
    <source>
        <dbReference type="Pfam" id="PF10363"/>
    </source>
</evidence>
<feature type="compositionally biased region" description="Basic and acidic residues" evidence="2">
    <location>
        <begin position="1075"/>
        <end position="1085"/>
    </location>
</feature>
<dbReference type="Proteomes" id="UP000250275">
    <property type="component" value="Unassembled WGS sequence"/>
</dbReference>
<protein>
    <submittedName>
        <fullName evidence="7">Transmembrane and coiled-coil domain-containing protein 7</fullName>
    </submittedName>
</protein>
<evidence type="ECO:0000313" key="7">
    <source>
        <dbReference type="EMBL" id="OAD56408.1"/>
    </source>
</evidence>
<dbReference type="InterPro" id="IPR016024">
    <property type="entry name" value="ARM-type_fold"/>
</dbReference>
<feature type="region of interest" description="Disordered" evidence="2">
    <location>
        <begin position="966"/>
        <end position="1003"/>
    </location>
</feature>
<dbReference type="Gene3D" id="1.25.10.10">
    <property type="entry name" value="Leucine-rich Repeat Variant"/>
    <property type="match status" value="1"/>
</dbReference>
<evidence type="ECO:0000259" key="5">
    <source>
        <dbReference type="Pfam" id="PF23565"/>
    </source>
</evidence>
<dbReference type="OrthoDB" id="39591at2759"/>
<dbReference type="InterPro" id="IPR019451">
    <property type="entry name" value="Rtp1_C1"/>
</dbReference>
<dbReference type="Pfam" id="PF10304">
    <property type="entry name" value="RTP1_C2"/>
    <property type="match status" value="1"/>
</dbReference>
<dbReference type="InterPro" id="IPR039600">
    <property type="entry name" value="TANGO6/Rtp1"/>
</dbReference>
<feature type="domain" description="RNA polymerase II assembly factor Rtp1 C-terminal" evidence="4">
    <location>
        <begin position="643"/>
        <end position="759"/>
    </location>
</feature>
<dbReference type="Pfam" id="PF10363">
    <property type="entry name" value="RTP1_C1"/>
    <property type="match status" value="1"/>
</dbReference>
<name>A0A310SES9_9HYME</name>
<comment type="similarity">
    <text evidence="1">Belongs to the Tango6 family.</text>
</comment>
<keyword evidence="7" id="KW-0472">Membrane</keyword>
<reference evidence="7 8" key="1">
    <citation type="submission" date="2015-07" db="EMBL/GenBank/DDBJ databases">
        <title>The genome of Eufriesea mexicana.</title>
        <authorList>
            <person name="Pan H."/>
            <person name="Kapheim K."/>
        </authorList>
    </citation>
    <scope>NUCLEOTIDE SEQUENCE [LARGE SCALE GENOMIC DNA]</scope>
    <source>
        <strain evidence="7">0111107269</strain>
        <tissue evidence="7">Whole body</tissue>
    </source>
</reference>
<dbReference type="SUPFAM" id="SSF48371">
    <property type="entry name" value="ARM repeat"/>
    <property type="match status" value="1"/>
</dbReference>
<accession>A0A310SES9</accession>
<feature type="domain" description="TANGO6 HEAT repeat" evidence="5">
    <location>
        <begin position="236"/>
        <end position="481"/>
    </location>
</feature>
<dbReference type="GO" id="GO:0009306">
    <property type="term" value="P:protein secretion"/>
    <property type="evidence" value="ECO:0007669"/>
    <property type="project" value="TreeGrafter"/>
</dbReference>
<evidence type="ECO:0000259" key="3">
    <source>
        <dbReference type="Pfam" id="PF10304"/>
    </source>
</evidence>
<dbReference type="AlphaFoldDB" id="A0A310SES9"/>